<evidence type="ECO:0000313" key="1">
    <source>
        <dbReference type="EMBL" id="SEO79989.1"/>
    </source>
</evidence>
<proteinExistence type="predicted"/>
<dbReference type="EMBL" id="FOEE01000004">
    <property type="protein sequence ID" value="SEO79989.1"/>
    <property type="molecule type" value="Genomic_DNA"/>
</dbReference>
<reference evidence="2" key="1">
    <citation type="submission" date="2016-10" db="EMBL/GenBank/DDBJ databases">
        <authorList>
            <person name="Varghese N."/>
            <person name="Submissions S."/>
        </authorList>
    </citation>
    <scope>NUCLEOTIDE SEQUENCE [LARGE SCALE GENOMIC DNA]</scope>
    <source>
        <strain evidence="2">DSM 45413</strain>
    </source>
</reference>
<organism evidence="1 2">
    <name type="scientific">Trujillonella endophytica</name>
    <dbReference type="NCBI Taxonomy" id="673521"/>
    <lineage>
        <taxon>Bacteria</taxon>
        <taxon>Bacillati</taxon>
        <taxon>Actinomycetota</taxon>
        <taxon>Actinomycetes</taxon>
        <taxon>Geodermatophilales</taxon>
        <taxon>Geodermatophilaceae</taxon>
        <taxon>Trujillonella</taxon>
    </lineage>
</organism>
<sequence>MIRQPAAVLAEGNLVPRGLTREAIERAGSVPEVVSSGGEGSIR</sequence>
<keyword evidence="2" id="KW-1185">Reference proteome</keyword>
<dbReference type="AlphaFoldDB" id="A0A1H8SM05"/>
<dbReference type="Proteomes" id="UP000198960">
    <property type="component" value="Unassembled WGS sequence"/>
</dbReference>
<protein>
    <submittedName>
        <fullName evidence="1">Uncharacterized protein</fullName>
    </submittedName>
</protein>
<dbReference type="STRING" id="673521.SAMN05660991_01844"/>
<accession>A0A1H8SM05</accession>
<gene>
    <name evidence="1" type="ORF">SAMN05660991_01844</name>
</gene>
<name>A0A1H8SM05_9ACTN</name>
<evidence type="ECO:0000313" key="2">
    <source>
        <dbReference type="Proteomes" id="UP000198960"/>
    </source>
</evidence>